<feature type="domain" description="MIP18 family-like" evidence="1">
    <location>
        <begin position="4"/>
        <end position="76"/>
    </location>
</feature>
<accession>A0A0P6YP07</accession>
<dbReference type="InterPro" id="IPR052339">
    <property type="entry name" value="Fe-S_Maturation_MIP18"/>
</dbReference>
<dbReference type="SUPFAM" id="SSF117916">
    <property type="entry name" value="Fe-S cluster assembly (FSCA) domain-like"/>
    <property type="match status" value="1"/>
</dbReference>
<dbReference type="PANTHER" id="PTHR42831:SF1">
    <property type="entry name" value="FE-S PROTEIN MATURATION AUXILIARY FACTOR YITW"/>
    <property type="match status" value="1"/>
</dbReference>
<dbReference type="RefSeq" id="WP_060687700.1">
    <property type="nucleotide sequence ID" value="NZ_LGKN01000007.1"/>
</dbReference>
<name>A0A0P6YP07_9CHLR</name>
<evidence type="ECO:0000313" key="3">
    <source>
        <dbReference type="Proteomes" id="UP000050502"/>
    </source>
</evidence>
<proteinExistence type="predicted"/>
<reference evidence="2 3" key="1">
    <citation type="submission" date="2015-07" db="EMBL/GenBank/DDBJ databases">
        <title>Whole genome sequence of Ardenticatena maritima DSM 23922.</title>
        <authorList>
            <person name="Hemp J."/>
            <person name="Ward L.M."/>
            <person name="Pace L.A."/>
            <person name="Fischer W.W."/>
        </authorList>
    </citation>
    <scope>NUCLEOTIDE SEQUENCE [LARGE SCALE GENOMIC DNA]</scope>
    <source>
        <strain evidence="2 3">110S</strain>
    </source>
</reference>
<dbReference type="Gene3D" id="3.30.300.130">
    <property type="entry name" value="Fe-S cluster assembly (FSCA)"/>
    <property type="match status" value="1"/>
</dbReference>
<evidence type="ECO:0000259" key="1">
    <source>
        <dbReference type="Pfam" id="PF01883"/>
    </source>
</evidence>
<comment type="caution">
    <text evidence="2">The sequence shown here is derived from an EMBL/GenBank/DDBJ whole genome shotgun (WGS) entry which is preliminary data.</text>
</comment>
<dbReference type="Pfam" id="PF01883">
    <property type="entry name" value="FeS_assembly_P"/>
    <property type="match status" value="1"/>
</dbReference>
<dbReference type="Proteomes" id="UP000050502">
    <property type="component" value="Unassembled WGS sequence"/>
</dbReference>
<gene>
    <name evidence="2" type="ORF">SE16_12940</name>
</gene>
<dbReference type="EMBL" id="LGKN01000007">
    <property type="protein sequence ID" value="KPL86968.1"/>
    <property type="molecule type" value="Genomic_DNA"/>
</dbReference>
<dbReference type="PATRIC" id="fig|872965.6.peg.3058"/>
<dbReference type="InterPro" id="IPR002744">
    <property type="entry name" value="MIP18-like"/>
</dbReference>
<dbReference type="PANTHER" id="PTHR42831">
    <property type="entry name" value="FE-S PROTEIN MATURATION AUXILIARY FACTOR YITW"/>
    <property type="match status" value="1"/>
</dbReference>
<dbReference type="AlphaFoldDB" id="A0A0P6YP07"/>
<protein>
    <recommendedName>
        <fullName evidence="1">MIP18 family-like domain-containing protein</fullName>
    </recommendedName>
</protein>
<organism evidence="2 3">
    <name type="scientific">Ardenticatena maritima</name>
    <dbReference type="NCBI Taxonomy" id="872965"/>
    <lineage>
        <taxon>Bacteria</taxon>
        <taxon>Bacillati</taxon>
        <taxon>Chloroflexota</taxon>
        <taxon>Ardenticatenia</taxon>
        <taxon>Ardenticatenales</taxon>
        <taxon>Ardenticatenaceae</taxon>
        <taxon>Ardenticatena</taxon>
    </lineage>
</organism>
<evidence type="ECO:0000313" key="2">
    <source>
        <dbReference type="EMBL" id="KPL86968.1"/>
    </source>
</evidence>
<sequence length="101" mass="11332">MVAEKEVWEALKQVIDPELGVNIVDLGLVYEVHCTPEGRVQVKMTMTTPACPLSRYLTDAVEAALWRLDGVSAVDVQLVWDPPWHAGMMTEEAKRALGWIR</sequence>
<dbReference type="InterPro" id="IPR034904">
    <property type="entry name" value="FSCA_dom_sf"/>
</dbReference>